<evidence type="ECO:0000313" key="3">
    <source>
        <dbReference type="EMBL" id="QHT17100.1"/>
    </source>
</evidence>
<accession>A0A6C0DLK3</accession>
<sequence>MANIVDVLRRYIRPYYYYIITIVILIIFLFISYYAYTSLYANKKSNKFTNVANANRRSKDVNIYLFHVDWCPHCKKALPEWNSFKNVYDNKEVNGYTVKCIDINCTEETSEVANIINSYGIESYPTVKMVKDQDTIEFDSKITKNALEQFVNMMTNN</sequence>
<feature type="domain" description="Thioredoxin" evidence="2">
    <location>
        <begin position="39"/>
        <end position="156"/>
    </location>
</feature>
<evidence type="ECO:0000256" key="1">
    <source>
        <dbReference type="SAM" id="Phobius"/>
    </source>
</evidence>
<dbReference type="CDD" id="cd02961">
    <property type="entry name" value="PDI_a_family"/>
    <property type="match status" value="1"/>
</dbReference>
<dbReference type="GO" id="GO:0015035">
    <property type="term" value="F:protein-disulfide reductase activity"/>
    <property type="evidence" value="ECO:0007669"/>
    <property type="project" value="TreeGrafter"/>
</dbReference>
<keyword evidence="1" id="KW-0812">Transmembrane</keyword>
<keyword evidence="1" id="KW-1133">Transmembrane helix</keyword>
<organism evidence="3">
    <name type="scientific">viral metagenome</name>
    <dbReference type="NCBI Taxonomy" id="1070528"/>
    <lineage>
        <taxon>unclassified sequences</taxon>
        <taxon>metagenomes</taxon>
        <taxon>organismal metagenomes</taxon>
    </lineage>
</organism>
<dbReference type="InterPro" id="IPR013766">
    <property type="entry name" value="Thioredoxin_domain"/>
</dbReference>
<proteinExistence type="predicted"/>
<dbReference type="InterPro" id="IPR036249">
    <property type="entry name" value="Thioredoxin-like_sf"/>
</dbReference>
<dbReference type="PANTHER" id="PTHR45815:SF3">
    <property type="entry name" value="PROTEIN DISULFIDE-ISOMERASE A6"/>
    <property type="match status" value="1"/>
</dbReference>
<dbReference type="PANTHER" id="PTHR45815">
    <property type="entry name" value="PROTEIN DISULFIDE-ISOMERASE A6"/>
    <property type="match status" value="1"/>
</dbReference>
<dbReference type="SUPFAM" id="SSF52833">
    <property type="entry name" value="Thioredoxin-like"/>
    <property type="match status" value="1"/>
</dbReference>
<dbReference type="Gene3D" id="3.40.30.10">
    <property type="entry name" value="Glutaredoxin"/>
    <property type="match status" value="1"/>
</dbReference>
<dbReference type="Pfam" id="PF00085">
    <property type="entry name" value="Thioredoxin"/>
    <property type="match status" value="1"/>
</dbReference>
<reference evidence="3" key="1">
    <citation type="journal article" date="2020" name="Nature">
        <title>Giant virus diversity and host interactions through global metagenomics.</title>
        <authorList>
            <person name="Schulz F."/>
            <person name="Roux S."/>
            <person name="Paez-Espino D."/>
            <person name="Jungbluth S."/>
            <person name="Walsh D.A."/>
            <person name="Denef V.J."/>
            <person name="McMahon K.D."/>
            <person name="Konstantinidis K.T."/>
            <person name="Eloe-Fadrosh E.A."/>
            <person name="Kyrpides N.C."/>
            <person name="Woyke T."/>
        </authorList>
    </citation>
    <scope>NUCLEOTIDE SEQUENCE</scope>
    <source>
        <strain evidence="3">GVMAG-M-3300023174-24</strain>
    </source>
</reference>
<feature type="transmembrane region" description="Helical" evidence="1">
    <location>
        <begin position="15"/>
        <end position="36"/>
    </location>
</feature>
<dbReference type="AlphaFoldDB" id="A0A6C0DLK3"/>
<keyword evidence="1" id="KW-0472">Membrane</keyword>
<name>A0A6C0DLK3_9ZZZZ</name>
<dbReference type="PROSITE" id="PS51352">
    <property type="entry name" value="THIOREDOXIN_2"/>
    <property type="match status" value="1"/>
</dbReference>
<dbReference type="EMBL" id="MN739631">
    <property type="protein sequence ID" value="QHT17100.1"/>
    <property type="molecule type" value="Genomic_DNA"/>
</dbReference>
<evidence type="ECO:0000259" key="2">
    <source>
        <dbReference type="PROSITE" id="PS51352"/>
    </source>
</evidence>
<protein>
    <recommendedName>
        <fullName evidence="2">Thioredoxin domain-containing protein</fullName>
    </recommendedName>
</protein>
<dbReference type="GO" id="GO:0034976">
    <property type="term" value="P:response to endoplasmic reticulum stress"/>
    <property type="evidence" value="ECO:0007669"/>
    <property type="project" value="TreeGrafter"/>
</dbReference>
<dbReference type="GO" id="GO:0005788">
    <property type="term" value="C:endoplasmic reticulum lumen"/>
    <property type="evidence" value="ECO:0007669"/>
    <property type="project" value="TreeGrafter"/>
</dbReference>